<gene>
    <name evidence="1" type="ORF">Trichorick_00552</name>
</gene>
<dbReference type="Proteomes" id="UP001326613">
    <property type="component" value="Chromosome"/>
</dbReference>
<accession>A0ABZ0UUK0</accession>
<dbReference type="Gene3D" id="3.90.79.10">
    <property type="entry name" value="Nucleoside Triphosphate Pyrophosphohydrolase"/>
    <property type="match status" value="1"/>
</dbReference>
<evidence type="ECO:0000313" key="1">
    <source>
        <dbReference type="EMBL" id="WPY00668.1"/>
    </source>
</evidence>
<dbReference type="RefSeq" id="WP_323738719.1">
    <property type="nucleotide sequence ID" value="NZ_CP112932.1"/>
</dbReference>
<evidence type="ECO:0000313" key="2">
    <source>
        <dbReference type="Proteomes" id="UP001326613"/>
    </source>
</evidence>
<reference evidence="1 2" key="1">
    <citation type="submission" date="2022-10" db="EMBL/GenBank/DDBJ databases">
        <title>Host association and intracellularity evolved multiple times independently in the Rickettsiales.</title>
        <authorList>
            <person name="Castelli M."/>
            <person name="Nardi T."/>
            <person name="Gammuto L."/>
            <person name="Bellinzona G."/>
            <person name="Sabaneyeva E."/>
            <person name="Potekhin A."/>
            <person name="Serra V."/>
            <person name="Petroni G."/>
            <person name="Sassera D."/>
        </authorList>
    </citation>
    <scope>NUCLEOTIDE SEQUENCE [LARGE SCALE GENOMIC DNA]</scope>
    <source>
        <strain evidence="1 2">Kr 154-4</strain>
    </source>
</reference>
<organism evidence="1 2">
    <name type="scientific">Candidatus Trichorickettsia mobilis</name>
    <dbReference type="NCBI Taxonomy" id="1346319"/>
    <lineage>
        <taxon>Bacteria</taxon>
        <taxon>Pseudomonadati</taxon>
        <taxon>Pseudomonadota</taxon>
        <taxon>Alphaproteobacteria</taxon>
        <taxon>Rickettsiales</taxon>
        <taxon>Rickettsiaceae</taxon>
        <taxon>Rickettsieae</taxon>
        <taxon>Candidatus Trichorickettsia</taxon>
    </lineage>
</organism>
<name>A0ABZ0UUK0_9RICK</name>
<dbReference type="InterPro" id="IPR015797">
    <property type="entry name" value="NUDIX_hydrolase-like_dom_sf"/>
</dbReference>
<dbReference type="EMBL" id="CP112932">
    <property type="protein sequence ID" value="WPY00668.1"/>
    <property type="molecule type" value="Genomic_DNA"/>
</dbReference>
<proteinExistence type="predicted"/>
<protein>
    <submittedName>
        <fullName evidence="1">Uncharacterized protein</fullName>
    </submittedName>
</protein>
<keyword evidence="2" id="KW-1185">Reference proteome</keyword>
<dbReference type="SUPFAM" id="SSF55811">
    <property type="entry name" value="Nudix"/>
    <property type="match status" value="1"/>
</dbReference>
<sequence>MKFKGNFLKVLGGFVFGTATTMTYNYYNPGIIVSHAKDDQKFGFNLIKSLISKDQVLNDAVAVEATKSATQFGKEFYNNITPEGRRSIIAHPYDKQGSGVSVTVSYIDSTTGERQLMLMEKLKVRNKAEEGFAPQYDQIGGYTHGAGVEGTKKTTLSFAEGEAKDAAEDANTETGVVINLSYSSTSLNTAVQYTTKKDLEEIGEAIAQYNVKIVKKNPYIKNFNPNDIKDYLKSQALEYTRDYNAIDTAIREFREETGYNGIITPEMIREAYTIDNYGTTNVANLHTKVSHYWIDLGTLPKAPTIYESSFKSEREINSFQANGTEIGRLTWVSTNELKSKDDSSLWFQDKPIRFSYIPVLNNIIRELRDKELQETSKGVVNSHDNIAALVKHFQLQQNLSEFSGEFGVIASQKHRIDKCIAQKIGDSSVINSNSLSNIFEQCHEGINLKYDVNILGNIEE</sequence>